<dbReference type="Proteomes" id="UP000887578">
    <property type="component" value="Unplaced"/>
</dbReference>
<keyword evidence="1" id="KW-1185">Reference proteome</keyword>
<evidence type="ECO:0000313" key="2">
    <source>
        <dbReference type="WBParaSite" id="PDA_v2.g16338.t1"/>
    </source>
</evidence>
<dbReference type="Gene3D" id="3.30.420.40">
    <property type="match status" value="1"/>
</dbReference>
<dbReference type="InterPro" id="IPR043129">
    <property type="entry name" value="ATPase_NBD"/>
</dbReference>
<dbReference type="SUPFAM" id="SSF53067">
    <property type="entry name" value="Actin-like ATPase domain"/>
    <property type="match status" value="1"/>
</dbReference>
<proteinExistence type="predicted"/>
<reference evidence="2" key="1">
    <citation type="submission" date="2022-11" db="UniProtKB">
        <authorList>
            <consortium name="WormBaseParasite"/>
        </authorList>
    </citation>
    <scope>IDENTIFICATION</scope>
</reference>
<dbReference type="Gene3D" id="3.30.30.30">
    <property type="match status" value="1"/>
</dbReference>
<protein>
    <submittedName>
        <fullName evidence="2">Uncharacterized protein</fullName>
    </submittedName>
</protein>
<sequence>MLKFKSKKIKITFKIDFNSIFNLKIESADLVNEENENMNGAIGKVQFVFEKQYFSVFIYFKNGNVDSKINEKTPIYIAFNEKRPIIGKAALEIYSKKPQFVVFDLIKLCSISNSDIINPKWGFKLENDENESIMVIFETSEGPRRSKIEFLLALILKKGLENISKNGIGKDVDKIEIGFNGIELNEILKKNFINAGKLLKTDIVFV</sequence>
<accession>A0A914PKK3</accession>
<dbReference type="WBParaSite" id="PDA_v2.g16338.t1">
    <property type="protein sequence ID" value="PDA_v2.g16338.t1"/>
    <property type="gene ID" value="PDA_v2.g16338"/>
</dbReference>
<organism evidence="1 2">
    <name type="scientific">Panagrolaimus davidi</name>
    <dbReference type="NCBI Taxonomy" id="227884"/>
    <lineage>
        <taxon>Eukaryota</taxon>
        <taxon>Metazoa</taxon>
        <taxon>Ecdysozoa</taxon>
        <taxon>Nematoda</taxon>
        <taxon>Chromadorea</taxon>
        <taxon>Rhabditida</taxon>
        <taxon>Tylenchina</taxon>
        <taxon>Panagrolaimomorpha</taxon>
        <taxon>Panagrolaimoidea</taxon>
        <taxon>Panagrolaimidae</taxon>
        <taxon>Panagrolaimus</taxon>
    </lineage>
</organism>
<name>A0A914PKK3_9BILA</name>
<dbReference type="AlphaFoldDB" id="A0A914PKK3"/>
<evidence type="ECO:0000313" key="1">
    <source>
        <dbReference type="Proteomes" id="UP000887578"/>
    </source>
</evidence>